<protein>
    <recommendedName>
        <fullName evidence="2">VRR-NUC domain-containing protein</fullName>
    </recommendedName>
</protein>
<name>X1C366_9ZZZZ</name>
<evidence type="ECO:0008006" key="2">
    <source>
        <dbReference type="Google" id="ProtNLM"/>
    </source>
</evidence>
<organism evidence="1">
    <name type="scientific">marine sediment metagenome</name>
    <dbReference type="NCBI Taxonomy" id="412755"/>
    <lineage>
        <taxon>unclassified sequences</taxon>
        <taxon>metagenomes</taxon>
        <taxon>ecological metagenomes</taxon>
    </lineage>
</organism>
<reference evidence="1" key="1">
    <citation type="journal article" date="2014" name="Front. Microbiol.">
        <title>High frequency of phylogenetically diverse reductive dehalogenase-homologous genes in deep subseafloor sedimentary metagenomes.</title>
        <authorList>
            <person name="Kawai M."/>
            <person name="Futagami T."/>
            <person name="Toyoda A."/>
            <person name="Takaki Y."/>
            <person name="Nishi S."/>
            <person name="Hori S."/>
            <person name="Arai W."/>
            <person name="Tsubouchi T."/>
            <person name="Morono Y."/>
            <person name="Uchiyama I."/>
            <person name="Ito T."/>
            <person name="Fujiyama A."/>
            <person name="Inagaki F."/>
            <person name="Takami H."/>
        </authorList>
    </citation>
    <scope>NUCLEOTIDE SEQUENCE</scope>
    <source>
        <strain evidence="1">Expedition CK06-06</strain>
    </source>
</reference>
<dbReference type="InterPro" id="IPR011856">
    <property type="entry name" value="tRNA_endonuc-like_dom_sf"/>
</dbReference>
<evidence type="ECO:0000313" key="1">
    <source>
        <dbReference type="EMBL" id="GAH01767.1"/>
    </source>
</evidence>
<dbReference type="EMBL" id="BART01022872">
    <property type="protein sequence ID" value="GAH01767.1"/>
    <property type="molecule type" value="Genomic_DNA"/>
</dbReference>
<proteinExistence type="predicted"/>
<dbReference type="Gene3D" id="3.40.1350.10">
    <property type="match status" value="1"/>
</dbReference>
<dbReference type="AlphaFoldDB" id="X1C366"/>
<accession>X1C366</accession>
<comment type="caution">
    <text evidence="1">The sequence shown here is derived from an EMBL/GenBank/DDBJ whole genome shotgun (WGS) entry which is preliminary data.</text>
</comment>
<dbReference type="GO" id="GO:0003676">
    <property type="term" value="F:nucleic acid binding"/>
    <property type="evidence" value="ECO:0007669"/>
    <property type="project" value="InterPro"/>
</dbReference>
<gene>
    <name evidence="1" type="ORF">S01H4_41771</name>
</gene>
<sequence length="95" mass="10555">MSDIISCHRGYFCVIEIKIGKDTPTPLQKVFQRKSCKAGGFAAVCWSLEEVKLFIKKVDQVLDNRILFDNIPVGNTLVDKAVDENIPGAKTLDNS</sequence>